<feature type="compositionally biased region" description="Acidic residues" evidence="2">
    <location>
        <begin position="406"/>
        <end position="428"/>
    </location>
</feature>
<feature type="domain" description="Disease resistance protein At4g27190-like leucine-rich repeats" evidence="3">
    <location>
        <begin position="172"/>
        <end position="269"/>
    </location>
</feature>
<organism evidence="4 5">
    <name type="scientific">Acer yangbiense</name>
    <dbReference type="NCBI Taxonomy" id="1000413"/>
    <lineage>
        <taxon>Eukaryota</taxon>
        <taxon>Viridiplantae</taxon>
        <taxon>Streptophyta</taxon>
        <taxon>Embryophyta</taxon>
        <taxon>Tracheophyta</taxon>
        <taxon>Spermatophyta</taxon>
        <taxon>Magnoliopsida</taxon>
        <taxon>eudicotyledons</taxon>
        <taxon>Gunneridae</taxon>
        <taxon>Pentapetalae</taxon>
        <taxon>rosids</taxon>
        <taxon>malvids</taxon>
        <taxon>Sapindales</taxon>
        <taxon>Sapindaceae</taxon>
        <taxon>Hippocastanoideae</taxon>
        <taxon>Acereae</taxon>
        <taxon>Acer</taxon>
    </lineage>
</organism>
<feature type="domain" description="Disease resistance protein At4g27190-like leucine-rich repeats" evidence="3">
    <location>
        <begin position="273"/>
        <end position="353"/>
    </location>
</feature>
<dbReference type="Proteomes" id="UP000323000">
    <property type="component" value="Chromosome 3"/>
</dbReference>
<accession>A0A5C7I843</accession>
<proteinExistence type="predicted"/>
<dbReference type="PANTHER" id="PTHR33463">
    <property type="entry name" value="NB-ARC DOMAIN-CONTAINING PROTEIN-RELATED"/>
    <property type="match status" value="1"/>
</dbReference>
<dbReference type="SUPFAM" id="SSF52058">
    <property type="entry name" value="L domain-like"/>
    <property type="match status" value="1"/>
</dbReference>
<dbReference type="PANTHER" id="PTHR33463:SF209">
    <property type="entry name" value="DISEASE RESISTANCE PROTEIN RPS2-LIKE"/>
    <property type="match status" value="1"/>
</dbReference>
<reference evidence="5" key="1">
    <citation type="journal article" date="2019" name="Gigascience">
        <title>De novo genome assembly of the endangered Acer yangbiense, a plant species with extremely small populations endemic to Yunnan Province, China.</title>
        <authorList>
            <person name="Yang J."/>
            <person name="Wariss H.M."/>
            <person name="Tao L."/>
            <person name="Zhang R."/>
            <person name="Yun Q."/>
            <person name="Hollingsworth P."/>
            <person name="Dao Z."/>
            <person name="Luo G."/>
            <person name="Guo H."/>
            <person name="Ma Y."/>
            <person name="Sun W."/>
        </authorList>
    </citation>
    <scope>NUCLEOTIDE SEQUENCE [LARGE SCALE GENOMIC DNA]</scope>
    <source>
        <strain evidence="5">cv. Malutang</strain>
    </source>
</reference>
<evidence type="ECO:0000256" key="1">
    <source>
        <dbReference type="ARBA" id="ARBA00022821"/>
    </source>
</evidence>
<dbReference type="EMBL" id="VAHF01000003">
    <property type="protein sequence ID" value="TXG65743.1"/>
    <property type="molecule type" value="Genomic_DNA"/>
</dbReference>
<gene>
    <name evidence="4" type="ORF">EZV62_007018</name>
</gene>
<dbReference type="InterPro" id="IPR050905">
    <property type="entry name" value="Plant_NBS-LRR"/>
</dbReference>
<dbReference type="AlphaFoldDB" id="A0A5C7I843"/>
<comment type="caution">
    <text evidence="4">The sequence shown here is derived from an EMBL/GenBank/DDBJ whole genome shotgun (WGS) entry which is preliminary data.</text>
</comment>
<feature type="region of interest" description="Disordered" evidence="2">
    <location>
        <begin position="380"/>
        <end position="428"/>
    </location>
</feature>
<sequence length="475" mass="55006">MLERIVRLESLTISDYDLVEEIFDLREVDFEESLPAKEALLRELVINGLPKLKHIWNKDPHKMFSYQKLNSVNVHHCMNLKYLFPVSIAESLSELQQLDVRHCGVEEIVGDDPREANVAATFVFPRITFLHLDYLPRLKTFYRGVHTSQWQNLQSLVMYGCDKVELFASELFNFQEINEGQHDSSVQPLFMVEKVTFPSLEEIEISNSNNLKMFSMPRLLTVGVSGCALVEENFDLQNVNFEKLEISELPKLKHIWKMDPQAKLSFEELPMPEMLYVIDCDSIEEIFDVQNVNFEESHSGAITQQLQELIIGSLPKLKHIWNKDPQTELFFKSLQKVGVYHCQNLKDVFPASIEFFPKSNIFEGMALLCIEEPDDILNGQKLGTTQRNGNRRMHVNDRSNGSYASENEDDNYDSEVDDSSYASEDEDDNYYSERIRHLQKLHLESSSYKEIFSYEDDETDVENLIKLVPSSVAMD</sequence>
<feature type="domain" description="Disease resistance protein At4g27190-like leucine-rich repeats" evidence="3">
    <location>
        <begin position="1"/>
        <end position="104"/>
    </location>
</feature>
<protein>
    <recommendedName>
        <fullName evidence="3">Disease resistance protein At4g27190-like leucine-rich repeats domain-containing protein</fullName>
    </recommendedName>
</protein>
<dbReference type="Gene3D" id="3.80.10.10">
    <property type="entry name" value="Ribonuclease Inhibitor"/>
    <property type="match status" value="2"/>
</dbReference>
<keyword evidence="5" id="KW-1185">Reference proteome</keyword>
<dbReference type="InterPro" id="IPR032675">
    <property type="entry name" value="LRR_dom_sf"/>
</dbReference>
<evidence type="ECO:0000259" key="3">
    <source>
        <dbReference type="Pfam" id="PF23247"/>
    </source>
</evidence>
<evidence type="ECO:0000256" key="2">
    <source>
        <dbReference type="SAM" id="MobiDB-lite"/>
    </source>
</evidence>
<keyword evidence="1" id="KW-0611">Plant defense</keyword>
<dbReference type="Pfam" id="PF23247">
    <property type="entry name" value="LRR_RPS2"/>
    <property type="match status" value="3"/>
</dbReference>
<dbReference type="InterPro" id="IPR057135">
    <property type="entry name" value="At4g27190-like_LRR"/>
</dbReference>
<evidence type="ECO:0000313" key="5">
    <source>
        <dbReference type="Proteomes" id="UP000323000"/>
    </source>
</evidence>
<name>A0A5C7I843_9ROSI</name>
<evidence type="ECO:0000313" key="4">
    <source>
        <dbReference type="EMBL" id="TXG65743.1"/>
    </source>
</evidence>
<dbReference type="OrthoDB" id="1747797at2759"/>